<accession>X0UFV1</accession>
<name>X0UFV1_9ZZZZ</name>
<proteinExistence type="predicted"/>
<evidence type="ECO:0000313" key="1">
    <source>
        <dbReference type="EMBL" id="GAF87395.1"/>
    </source>
</evidence>
<dbReference type="EMBL" id="BARS01013827">
    <property type="protein sequence ID" value="GAF87395.1"/>
    <property type="molecule type" value="Genomic_DNA"/>
</dbReference>
<sequence length="100" mass="11311">YELEKGGAHFINFHFARAAGESLIISPEHDGLIAETMFLEMLGEYPQPPFSLHTSSVDEINDAYKSIQRIMSETDGIDYPAWLPFELEPYYQLKSRAGVA</sequence>
<dbReference type="AlphaFoldDB" id="X0UFV1"/>
<gene>
    <name evidence="1" type="ORF">S01H1_23745</name>
</gene>
<comment type="caution">
    <text evidence="1">The sequence shown here is derived from an EMBL/GenBank/DDBJ whole genome shotgun (WGS) entry which is preliminary data.</text>
</comment>
<protein>
    <submittedName>
        <fullName evidence="1">Uncharacterized protein</fullName>
    </submittedName>
</protein>
<reference evidence="1" key="1">
    <citation type="journal article" date="2014" name="Front. Microbiol.">
        <title>High frequency of phylogenetically diverse reductive dehalogenase-homologous genes in deep subseafloor sedimentary metagenomes.</title>
        <authorList>
            <person name="Kawai M."/>
            <person name="Futagami T."/>
            <person name="Toyoda A."/>
            <person name="Takaki Y."/>
            <person name="Nishi S."/>
            <person name="Hori S."/>
            <person name="Arai W."/>
            <person name="Tsubouchi T."/>
            <person name="Morono Y."/>
            <person name="Uchiyama I."/>
            <person name="Ito T."/>
            <person name="Fujiyama A."/>
            <person name="Inagaki F."/>
            <person name="Takami H."/>
        </authorList>
    </citation>
    <scope>NUCLEOTIDE SEQUENCE</scope>
    <source>
        <strain evidence="1">Expedition CK06-06</strain>
    </source>
</reference>
<feature type="non-terminal residue" evidence="1">
    <location>
        <position position="1"/>
    </location>
</feature>
<organism evidence="1">
    <name type="scientific">marine sediment metagenome</name>
    <dbReference type="NCBI Taxonomy" id="412755"/>
    <lineage>
        <taxon>unclassified sequences</taxon>
        <taxon>metagenomes</taxon>
        <taxon>ecological metagenomes</taxon>
    </lineage>
</organism>